<dbReference type="Proteomes" id="UP001142055">
    <property type="component" value="Chromosome 2"/>
</dbReference>
<evidence type="ECO:0000256" key="1">
    <source>
        <dbReference type="SAM" id="MobiDB-lite"/>
    </source>
</evidence>
<name>A0A9Q0M5N2_BLOTA</name>
<gene>
    <name evidence="2" type="ORF">RDWZM_005251</name>
</gene>
<accession>A0A9Q0M5N2</accession>
<proteinExistence type="predicted"/>
<dbReference type="EMBL" id="JAPWDV010000002">
    <property type="protein sequence ID" value="KAJ6219439.1"/>
    <property type="molecule type" value="Genomic_DNA"/>
</dbReference>
<keyword evidence="3" id="KW-1185">Reference proteome</keyword>
<comment type="caution">
    <text evidence="2">The sequence shown here is derived from an EMBL/GenBank/DDBJ whole genome shotgun (WGS) entry which is preliminary data.</text>
</comment>
<feature type="region of interest" description="Disordered" evidence="1">
    <location>
        <begin position="58"/>
        <end position="93"/>
    </location>
</feature>
<feature type="compositionally biased region" description="Low complexity" evidence="1">
    <location>
        <begin position="365"/>
        <end position="378"/>
    </location>
</feature>
<feature type="region of interest" description="Disordered" evidence="1">
    <location>
        <begin position="364"/>
        <end position="387"/>
    </location>
</feature>
<reference evidence="2" key="1">
    <citation type="submission" date="2022-12" db="EMBL/GenBank/DDBJ databases">
        <title>Genome assemblies of Blomia tropicalis.</title>
        <authorList>
            <person name="Cui Y."/>
        </authorList>
    </citation>
    <scope>NUCLEOTIDE SEQUENCE</scope>
    <source>
        <tissue evidence="2">Adult mites</tissue>
    </source>
</reference>
<organism evidence="2 3">
    <name type="scientific">Blomia tropicalis</name>
    <name type="common">Mite</name>
    <dbReference type="NCBI Taxonomy" id="40697"/>
    <lineage>
        <taxon>Eukaryota</taxon>
        <taxon>Metazoa</taxon>
        <taxon>Ecdysozoa</taxon>
        <taxon>Arthropoda</taxon>
        <taxon>Chelicerata</taxon>
        <taxon>Arachnida</taxon>
        <taxon>Acari</taxon>
        <taxon>Acariformes</taxon>
        <taxon>Sarcoptiformes</taxon>
        <taxon>Astigmata</taxon>
        <taxon>Glycyphagoidea</taxon>
        <taxon>Echimyopodidae</taxon>
        <taxon>Blomia</taxon>
    </lineage>
</organism>
<feature type="compositionally biased region" description="Polar residues" evidence="1">
    <location>
        <begin position="58"/>
        <end position="91"/>
    </location>
</feature>
<sequence length="584" mass="66302">MIKRDQVPFVKAEQTSNSTIKRNNSNVIVNNSSSIPVTSVTEPTFHSINQSLLPQPIQSMVPNQTPQTSQANQGNPQPTIIRTARPQPSQQRKIHIDRNQILQFIRNGNIRFVRPTAQQQQVIGSITGNIPQSSIQIQPQLLFNPIRINGLLTNPQNVTNLPYINLGQQTTQNHSGENENIVGKTNPIHDDVVANNSTIGENVQVGSVKISQTVPTKTVPKILKEEAVSTKQPFLLPQQETISSEQNLQSLAPIISSKESNCVPMVPLKCAPYYSHKLDKQQVKIIQDAKNKLITKYSKFLSSFVQLQTSDKPNCTIYRDIVEFLFNISCTPADWEQRLMFYQNFLQRLTVKLIAKAQLKTKLINQSQQPPSNEQNQSTTNDNGPLMKRLKTDHFAESFHKLRETIFHTYSNVKYKNWSQFASRNRETFGIPLAILDKKNFLNEADYISLNDSFNAFTSSLQLQIELKAFETQFAYHTYEGNEYHPNDPIHIPIAIWVSVRMNIDCHQYPQLPPAKLINSYEYPKQPAILLLDDKEWSNNQLSTIQMVRSSLIGSSLSNGNFISGNVCQLLEQLHRAIIFLNCD</sequence>
<dbReference type="AlphaFoldDB" id="A0A9Q0M5N2"/>
<evidence type="ECO:0000313" key="2">
    <source>
        <dbReference type="EMBL" id="KAJ6219439.1"/>
    </source>
</evidence>
<protein>
    <submittedName>
        <fullName evidence="2">Uncharacterized protein</fullName>
    </submittedName>
</protein>
<evidence type="ECO:0000313" key="3">
    <source>
        <dbReference type="Proteomes" id="UP001142055"/>
    </source>
</evidence>